<evidence type="ECO:0000256" key="1">
    <source>
        <dbReference type="ARBA" id="ARBA00004141"/>
    </source>
</evidence>
<dbReference type="Gene3D" id="1.20.140.150">
    <property type="match status" value="1"/>
</dbReference>
<organism evidence="6 7">
    <name type="scientific">Patella caerulea</name>
    <name type="common">Rayed Mediterranean limpet</name>
    <dbReference type="NCBI Taxonomy" id="87958"/>
    <lineage>
        <taxon>Eukaryota</taxon>
        <taxon>Metazoa</taxon>
        <taxon>Spiralia</taxon>
        <taxon>Lophotrochozoa</taxon>
        <taxon>Mollusca</taxon>
        <taxon>Gastropoda</taxon>
        <taxon>Patellogastropoda</taxon>
        <taxon>Patelloidea</taxon>
        <taxon>Patellidae</taxon>
        <taxon>Patella</taxon>
    </lineage>
</organism>
<keyword evidence="3 5" id="KW-1133">Transmembrane helix</keyword>
<evidence type="ECO:0000256" key="2">
    <source>
        <dbReference type="ARBA" id="ARBA00022692"/>
    </source>
</evidence>
<evidence type="ECO:0000256" key="3">
    <source>
        <dbReference type="ARBA" id="ARBA00022989"/>
    </source>
</evidence>
<reference evidence="6 7" key="1">
    <citation type="submission" date="2024-01" db="EMBL/GenBank/DDBJ databases">
        <title>The genome of the rayed Mediterranean limpet Patella caerulea (Linnaeus, 1758).</title>
        <authorList>
            <person name="Anh-Thu Weber A."/>
            <person name="Halstead-Nussloch G."/>
        </authorList>
    </citation>
    <scope>NUCLEOTIDE SEQUENCE [LARGE SCALE GENOMIC DNA]</scope>
    <source>
        <strain evidence="6">AATW-2023a</strain>
        <tissue evidence="6">Whole specimen</tissue>
    </source>
</reference>
<gene>
    <name evidence="6" type="ORF">SNE40_021689</name>
</gene>
<sequence length="171" mass="19034">MSGTLSSTLAFILLAVSLLFFFIGFVSPYWLSGNISIFGNVWYGLWQTCYGILDECVHTDISTTQAWEKAVVAMEILGFMTLIGSCVMASLTYFRSSTTRRKLFRIITGLLAIIAGGFMFLGLIIFGAEYDDTFLQLSWAFSFMIIAAITSIVSGVLFILDIKSNQIMFEE</sequence>
<evidence type="ECO:0000313" key="7">
    <source>
        <dbReference type="Proteomes" id="UP001347796"/>
    </source>
</evidence>
<dbReference type="Proteomes" id="UP001347796">
    <property type="component" value="Unassembled WGS sequence"/>
</dbReference>
<feature type="transmembrane region" description="Helical" evidence="5">
    <location>
        <begin position="76"/>
        <end position="94"/>
    </location>
</feature>
<feature type="transmembrane region" description="Helical" evidence="5">
    <location>
        <begin position="9"/>
        <end position="31"/>
    </location>
</feature>
<feature type="transmembrane region" description="Helical" evidence="5">
    <location>
        <begin position="139"/>
        <end position="160"/>
    </location>
</feature>
<dbReference type="PANTHER" id="PTHR21284">
    <property type="entry name" value="EG:80H7.2 PROTEIN"/>
    <property type="match status" value="1"/>
</dbReference>
<dbReference type="EMBL" id="JAZGQO010000018">
    <property type="protein sequence ID" value="KAK6167726.1"/>
    <property type="molecule type" value="Genomic_DNA"/>
</dbReference>
<keyword evidence="4 5" id="KW-0472">Membrane</keyword>
<name>A0AAN8GCV3_PATCE</name>
<evidence type="ECO:0000256" key="4">
    <source>
        <dbReference type="ARBA" id="ARBA00023136"/>
    </source>
</evidence>
<comment type="caution">
    <text evidence="6">The sequence shown here is derived from an EMBL/GenBank/DDBJ whole genome shotgun (WGS) entry which is preliminary data.</text>
</comment>
<evidence type="ECO:0000313" key="6">
    <source>
        <dbReference type="EMBL" id="KAK6167726.1"/>
    </source>
</evidence>
<comment type="subcellular location">
    <subcellularLocation>
        <location evidence="1">Membrane</location>
        <topology evidence="1">Multi-pass membrane protein</topology>
    </subcellularLocation>
</comment>
<protein>
    <submittedName>
        <fullName evidence="6">Uncharacterized protein</fullName>
    </submittedName>
</protein>
<evidence type="ECO:0000256" key="5">
    <source>
        <dbReference type="SAM" id="Phobius"/>
    </source>
</evidence>
<feature type="transmembrane region" description="Helical" evidence="5">
    <location>
        <begin position="106"/>
        <end position="127"/>
    </location>
</feature>
<dbReference type="PANTHER" id="PTHR21284:SF12">
    <property type="entry name" value="EG:80H7.2 PROTEIN"/>
    <property type="match status" value="1"/>
</dbReference>
<dbReference type="GO" id="GO:0016020">
    <property type="term" value="C:membrane"/>
    <property type="evidence" value="ECO:0007669"/>
    <property type="project" value="UniProtKB-SubCell"/>
</dbReference>
<dbReference type="Pfam" id="PF00822">
    <property type="entry name" value="PMP22_Claudin"/>
    <property type="match status" value="1"/>
</dbReference>
<keyword evidence="2 5" id="KW-0812">Transmembrane</keyword>
<dbReference type="InterPro" id="IPR004031">
    <property type="entry name" value="PMP22/EMP/MP20/Claudin"/>
</dbReference>
<proteinExistence type="predicted"/>
<accession>A0AAN8GCV3</accession>
<keyword evidence="7" id="KW-1185">Reference proteome</keyword>
<dbReference type="AlphaFoldDB" id="A0AAN8GCV3"/>